<keyword evidence="9" id="KW-1185">Reference proteome</keyword>
<dbReference type="GO" id="GO:0046872">
    <property type="term" value="F:metal ion binding"/>
    <property type="evidence" value="ECO:0007669"/>
    <property type="project" value="UniProtKB-KW"/>
</dbReference>
<dbReference type="Proteomes" id="UP000308199">
    <property type="component" value="Unassembled WGS sequence"/>
</dbReference>
<keyword evidence="5" id="KW-0067">ATP-binding</keyword>
<comment type="caution">
    <text evidence="8">The sequence shown here is derived from an EMBL/GenBank/DDBJ whole genome shotgun (WGS) entry which is preliminary data.</text>
</comment>
<dbReference type="InterPro" id="IPR001645">
    <property type="entry name" value="Folylpolyglutamate_synth"/>
</dbReference>
<evidence type="ECO:0000256" key="2">
    <source>
        <dbReference type="ARBA" id="ARBA00022598"/>
    </source>
</evidence>
<dbReference type="InterPro" id="IPR036565">
    <property type="entry name" value="Mur-like_cat_sf"/>
</dbReference>
<dbReference type="InterPro" id="IPR036615">
    <property type="entry name" value="Mur_ligase_C_dom_sf"/>
</dbReference>
<dbReference type="PANTHER" id="PTHR11136:SF0">
    <property type="entry name" value="DIHYDROFOLATE SYNTHETASE-RELATED"/>
    <property type="match status" value="1"/>
</dbReference>
<keyword evidence="3" id="KW-0479">Metal-binding</keyword>
<name>A0A4S4KWP7_9AGAM</name>
<evidence type="ECO:0000313" key="9">
    <source>
        <dbReference type="Proteomes" id="UP000308199"/>
    </source>
</evidence>
<dbReference type="Gene3D" id="3.40.1190.10">
    <property type="entry name" value="Mur-like, catalytic domain"/>
    <property type="match status" value="1"/>
</dbReference>
<evidence type="ECO:0000313" key="8">
    <source>
        <dbReference type="EMBL" id="THH03214.1"/>
    </source>
</evidence>
<dbReference type="Pfam" id="PF08245">
    <property type="entry name" value="Mur_ligase_M"/>
    <property type="match status" value="1"/>
</dbReference>
<dbReference type="UniPathway" id="UPA00850"/>
<accession>A0A4S4KWP7</accession>
<dbReference type="GO" id="GO:0005829">
    <property type="term" value="C:cytosol"/>
    <property type="evidence" value="ECO:0007669"/>
    <property type="project" value="TreeGrafter"/>
</dbReference>
<reference evidence="8 9" key="1">
    <citation type="submission" date="2019-02" db="EMBL/GenBank/DDBJ databases">
        <title>Genome sequencing of the rare red list fungi Phellinidium pouzarii.</title>
        <authorList>
            <person name="Buettner E."/>
            <person name="Kellner H."/>
        </authorList>
    </citation>
    <scope>NUCLEOTIDE SEQUENCE [LARGE SCALE GENOMIC DNA]</scope>
    <source>
        <strain evidence="8 9">DSM 108285</strain>
    </source>
</reference>
<dbReference type="EMBL" id="SGPK01000484">
    <property type="protein sequence ID" value="THH03214.1"/>
    <property type="molecule type" value="Genomic_DNA"/>
</dbReference>
<keyword evidence="4" id="KW-0547">Nucleotide-binding</keyword>
<feature type="domain" description="Mur ligase central" evidence="7">
    <location>
        <begin position="27"/>
        <end position="266"/>
    </location>
</feature>
<proteinExistence type="inferred from homology"/>
<dbReference type="PANTHER" id="PTHR11136">
    <property type="entry name" value="FOLYLPOLYGLUTAMATE SYNTHASE-RELATED"/>
    <property type="match status" value="1"/>
</dbReference>
<dbReference type="GO" id="GO:0005739">
    <property type="term" value="C:mitochondrion"/>
    <property type="evidence" value="ECO:0007669"/>
    <property type="project" value="TreeGrafter"/>
</dbReference>
<keyword evidence="2" id="KW-0436">Ligase</keyword>
<evidence type="ECO:0000259" key="7">
    <source>
        <dbReference type="Pfam" id="PF08245"/>
    </source>
</evidence>
<evidence type="ECO:0000256" key="3">
    <source>
        <dbReference type="ARBA" id="ARBA00022723"/>
    </source>
</evidence>
<dbReference type="NCBIfam" id="TIGR01499">
    <property type="entry name" value="folC"/>
    <property type="match status" value="1"/>
</dbReference>
<organism evidence="8 9">
    <name type="scientific">Phellinidium pouzarii</name>
    <dbReference type="NCBI Taxonomy" id="167371"/>
    <lineage>
        <taxon>Eukaryota</taxon>
        <taxon>Fungi</taxon>
        <taxon>Dikarya</taxon>
        <taxon>Basidiomycota</taxon>
        <taxon>Agaricomycotina</taxon>
        <taxon>Agaricomycetes</taxon>
        <taxon>Hymenochaetales</taxon>
        <taxon>Hymenochaetaceae</taxon>
        <taxon>Phellinidium</taxon>
    </lineage>
</organism>
<evidence type="ECO:0000256" key="6">
    <source>
        <dbReference type="ARBA" id="ARBA00022842"/>
    </source>
</evidence>
<comment type="similarity">
    <text evidence="1">Belongs to the folylpolyglutamate synthase family.</text>
</comment>
<dbReference type="InterPro" id="IPR013221">
    <property type="entry name" value="Mur_ligase_cen"/>
</dbReference>
<protein>
    <recommendedName>
        <fullName evidence="7">Mur ligase central domain-containing protein</fullName>
    </recommendedName>
</protein>
<dbReference type="GO" id="GO:0008841">
    <property type="term" value="F:dihydrofolate synthase activity"/>
    <property type="evidence" value="ECO:0007669"/>
    <property type="project" value="TreeGrafter"/>
</dbReference>
<dbReference type="AlphaFoldDB" id="A0A4S4KWP7"/>
<evidence type="ECO:0000256" key="5">
    <source>
        <dbReference type="ARBA" id="ARBA00022840"/>
    </source>
</evidence>
<dbReference type="GO" id="GO:0004326">
    <property type="term" value="F:tetrahydrofolylpolyglutamate synthase activity"/>
    <property type="evidence" value="ECO:0007669"/>
    <property type="project" value="InterPro"/>
</dbReference>
<dbReference type="SUPFAM" id="SSF53623">
    <property type="entry name" value="MurD-like peptide ligases, catalytic domain"/>
    <property type="match status" value="1"/>
</dbReference>
<dbReference type="GO" id="GO:0005524">
    <property type="term" value="F:ATP binding"/>
    <property type="evidence" value="ECO:0007669"/>
    <property type="project" value="UniProtKB-KW"/>
</dbReference>
<evidence type="ECO:0000256" key="1">
    <source>
        <dbReference type="ARBA" id="ARBA00008276"/>
    </source>
</evidence>
<keyword evidence="6" id="KW-0460">Magnesium</keyword>
<evidence type="ECO:0000256" key="4">
    <source>
        <dbReference type="ARBA" id="ARBA00022741"/>
    </source>
</evidence>
<sequence length="523" mass="56971">MSVELTLQHIEELAARFEKYTRPTVHIAGTNGKGSVSALLTRIFLAPGISVGRFTSPHLITVSDSISINDSPIQDYHFETVITEVRTVNEEQNIHASSFEVLTLTALLIFERAKVDVVICEVGMGGRLDATNIILDSCIVASIITSIDLDHQAILGSTIEDIAREKAGIIRRSRPVVLAPQKQHGVEDVVRTVARSCRAHLILAPTATDRKWDEEIDGPPPTPFSLNPFSPPPPRPVEVYFLEMTYKLLLPLHGDHQLENLGTAIALFNSLYFADAQQDNYFSVILGGVGEKALREAVLGCLWPGRLSFHVHSPDLSTSSSLRVIKFNPISILADGAHNPAASQTLMSYIVGLLSSLRSKEKKRSISLTYILALSHSPPKTPASVLLPLISLAPLLLEYPEIDLKTNVAFVRFSPPAGMPWVKSVPLSAMAEIAQSVNDSMGEETRNRLTIWTPPNKSIEKAEDGESELKLALAWAANQNASSGADGKPHEALVVVAGSLYLVADLYRLLRTGQEDVDARIGV</sequence>
<gene>
    <name evidence="8" type="ORF">EW145_g6437</name>
</gene>
<dbReference type="OrthoDB" id="5212574at2759"/>
<dbReference type="Gene3D" id="3.90.190.20">
    <property type="entry name" value="Mur ligase, C-terminal domain"/>
    <property type="match status" value="1"/>
</dbReference>